<name>A0A5J4WF05_9EUKA</name>
<reference evidence="1 2" key="1">
    <citation type="submission" date="2019-03" db="EMBL/GenBank/DDBJ databases">
        <title>Single cell metagenomics reveals metabolic interactions within the superorganism composed of flagellate Streblomastix strix and complex community of Bacteroidetes bacteria on its surface.</title>
        <authorList>
            <person name="Treitli S.C."/>
            <person name="Kolisko M."/>
            <person name="Husnik F."/>
            <person name="Keeling P."/>
            <person name="Hampl V."/>
        </authorList>
    </citation>
    <scope>NUCLEOTIDE SEQUENCE [LARGE SCALE GENOMIC DNA]</scope>
    <source>
        <strain evidence="1">ST1C</strain>
    </source>
</reference>
<dbReference type="SUPFAM" id="SSF48371">
    <property type="entry name" value="ARM repeat"/>
    <property type="match status" value="1"/>
</dbReference>
<dbReference type="AlphaFoldDB" id="A0A5J4WF05"/>
<organism evidence="1 2">
    <name type="scientific">Streblomastix strix</name>
    <dbReference type="NCBI Taxonomy" id="222440"/>
    <lineage>
        <taxon>Eukaryota</taxon>
        <taxon>Metamonada</taxon>
        <taxon>Preaxostyla</taxon>
        <taxon>Oxymonadida</taxon>
        <taxon>Streblomastigidae</taxon>
        <taxon>Streblomastix</taxon>
    </lineage>
</organism>
<sequence>MLDGSSKKLKMQGMFLIQFQIIDQILNIFEKRDLQTITNPFTQVILKTTSNINDETRLELLKKNPYSALIRLLGHQDDDIINDAIFSIRNILINKPDSSVESQSYPHSEMIQQCDGINKMFDLFHRNTNKILKDNAVICIGLVHINRDIEDMVMSREVISHLKTLLVDSDQETQDYAMFALQYLSTSYVNLAEILKGDLLAQIRNQLVNDLKGSEKQRKIVLKDQQNKCKLLSIILSEREGDENDELRDQVINSGIIDELFKIFATRNLNLIPLSFTDVIISISNHCNDELNEQIINKNPFPGLIRLLDHPNQNIVDNVIISIYGLIVTKETILNLGPHPHYNTIAALRFFAIALIGHLYKAREISDISMRRDVVSFIKKQYLQNLEHRPEAKRILIYLAENDVNRAEIEKGGFVVPQ</sequence>
<evidence type="ECO:0000313" key="1">
    <source>
        <dbReference type="EMBL" id="KAA6393498.1"/>
    </source>
</evidence>
<proteinExistence type="predicted"/>
<gene>
    <name evidence="1" type="ORF">EZS28_010978</name>
</gene>
<evidence type="ECO:0000313" key="2">
    <source>
        <dbReference type="Proteomes" id="UP000324800"/>
    </source>
</evidence>
<dbReference type="EMBL" id="SNRW01002213">
    <property type="protein sequence ID" value="KAA6393498.1"/>
    <property type="molecule type" value="Genomic_DNA"/>
</dbReference>
<dbReference type="Proteomes" id="UP000324800">
    <property type="component" value="Unassembled WGS sequence"/>
</dbReference>
<dbReference type="InterPro" id="IPR016024">
    <property type="entry name" value="ARM-type_fold"/>
</dbReference>
<protein>
    <submittedName>
        <fullName evidence="1">Uncharacterized protein</fullName>
    </submittedName>
</protein>
<comment type="caution">
    <text evidence="1">The sequence shown here is derived from an EMBL/GenBank/DDBJ whole genome shotgun (WGS) entry which is preliminary data.</text>
</comment>
<dbReference type="Gene3D" id="1.25.10.10">
    <property type="entry name" value="Leucine-rich Repeat Variant"/>
    <property type="match status" value="2"/>
</dbReference>
<dbReference type="InterPro" id="IPR011989">
    <property type="entry name" value="ARM-like"/>
</dbReference>
<accession>A0A5J4WF05</accession>